<organism evidence="4 5">
    <name type="scientific">Paramarasmius palmivorus</name>
    <dbReference type="NCBI Taxonomy" id="297713"/>
    <lineage>
        <taxon>Eukaryota</taxon>
        <taxon>Fungi</taxon>
        <taxon>Dikarya</taxon>
        <taxon>Basidiomycota</taxon>
        <taxon>Agaricomycotina</taxon>
        <taxon>Agaricomycetes</taxon>
        <taxon>Agaricomycetidae</taxon>
        <taxon>Agaricales</taxon>
        <taxon>Marasmiineae</taxon>
        <taxon>Marasmiaceae</taxon>
        <taxon>Paramarasmius</taxon>
    </lineage>
</organism>
<evidence type="ECO:0008006" key="6">
    <source>
        <dbReference type="Google" id="ProtNLM"/>
    </source>
</evidence>
<evidence type="ECO:0000259" key="2">
    <source>
        <dbReference type="Pfam" id="PF18718"/>
    </source>
</evidence>
<evidence type="ECO:0000313" key="5">
    <source>
        <dbReference type="Proteomes" id="UP001383192"/>
    </source>
</evidence>
<dbReference type="EMBL" id="JAYKXP010000020">
    <property type="protein sequence ID" value="KAK7047258.1"/>
    <property type="molecule type" value="Genomic_DNA"/>
</dbReference>
<proteinExistence type="predicted"/>
<dbReference type="InterPro" id="IPR040898">
    <property type="entry name" value="CxC6"/>
</dbReference>
<evidence type="ECO:0000313" key="4">
    <source>
        <dbReference type="EMBL" id="KAK7047258.1"/>
    </source>
</evidence>
<evidence type="ECO:0000259" key="3">
    <source>
        <dbReference type="Pfam" id="PF18721"/>
    </source>
</evidence>
<accession>A0AAW0D751</accession>
<keyword evidence="5" id="KW-1185">Reference proteome</keyword>
<feature type="domain" description="CxC6 like cysteine cluster associated with KDZ" evidence="3">
    <location>
        <begin position="310"/>
        <end position="374"/>
    </location>
</feature>
<dbReference type="AlphaFoldDB" id="A0AAW0D751"/>
<dbReference type="Proteomes" id="UP001383192">
    <property type="component" value="Unassembled WGS sequence"/>
</dbReference>
<dbReference type="Pfam" id="PF18721">
    <property type="entry name" value="CxC6"/>
    <property type="match status" value="1"/>
</dbReference>
<evidence type="ECO:0000256" key="1">
    <source>
        <dbReference type="SAM" id="MobiDB-lite"/>
    </source>
</evidence>
<gene>
    <name evidence="4" type="ORF">VNI00_006489</name>
</gene>
<feature type="compositionally biased region" description="Basic and acidic residues" evidence="1">
    <location>
        <begin position="388"/>
        <end position="406"/>
    </location>
</feature>
<dbReference type="Pfam" id="PF18718">
    <property type="entry name" value="CxC5"/>
    <property type="match status" value="1"/>
</dbReference>
<feature type="domain" description="CxC5 like cysteine cluster associated with KDZ" evidence="2">
    <location>
        <begin position="79"/>
        <end position="215"/>
    </location>
</feature>
<name>A0AAW0D751_9AGAR</name>
<comment type="caution">
    <text evidence="4">The sequence shown here is derived from an EMBL/GenBank/DDBJ whole genome shotgun (WGS) entry which is preliminary data.</text>
</comment>
<protein>
    <recommendedName>
        <fullName evidence="6">CxC5 like cysteine cluster associated with KDZ domain-containing protein</fullName>
    </recommendedName>
</protein>
<dbReference type="InterPro" id="IPR041539">
    <property type="entry name" value="CxC5"/>
</dbReference>
<sequence>MVYPSSQPLDEPPVILDQNARTFLQRTCNFEAVEDIEACWDALKDVIWHEDEMVRRVWDDRALHTTFRDAGQSSFPSPTSLWPPTLVCINPDCPYVKENKPYKLQRASELKGYIYTLAHGPLPIRYHHIKCEACRTSYHPDYFVPAKTQLRYYYYNSPVPSFLQDDPPFYYTTIPEVIQVSEHRFIETQLMRHWRLTMKANVSGSNIASIYSQTYTNNFVLPSWPIKPLLTAEHVYDGFKILSLLEFYKAHSSHLVVPDGLQADRFTVAMARVNKFIHMHGQPEINHRCKGCVREYEERDGLVKQVFCVVCDGVTIGRPTCGVAGCTENLRSPRNMYCDSHEDRNHLCSIVGCQTRAEAGFRTCTEPTHRSLEEKYTQKAKACFQLRQRSEKHQRDKEAREAREALGENAELDLGNDGLFEGERASTESPDKKLRAQFARKKTHNEQFIFGACGMILARQTFPHSEAISLVAILFYLTFLGRRIPNFFVFDANCILSAHVRNHKDKSIRDIFAKVGLPVDVFHFKSKHKTTDNYCQTNCNPVNFPELLKEDGQSWYFNTSIAEQKNAWIGKFLPVVREMGAVFYEFFLNIMVFLHNEAQKEKLTKDGMEPGYWQTPGRR</sequence>
<reference evidence="4 5" key="1">
    <citation type="submission" date="2024-01" db="EMBL/GenBank/DDBJ databases">
        <title>A draft genome for a cacao thread blight-causing isolate of Paramarasmius palmivorus.</title>
        <authorList>
            <person name="Baruah I.K."/>
            <person name="Bukari Y."/>
            <person name="Amoako-Attah I."/>
            <person name="Meinhardt L.W."/>
            <person name="Bailey B.A."/>
            <person name="Cohen S.P."/>
        </authorList>
    </citation>
    <scope>NUCLEOTIDE SEQUENCE [LARGE SCALE GENOMIC DNA]</scope>
    <source>
        <strain evidence="4 5">GH-12</strain>
    </source>
</reference>
<feature type="region of interest" description="Disordered" evidence="1">
    <location>
        <begin position="388"/>
        <end position="407"/>
    </location>
</feature>